<dbReference type="EMBL" id="JAVHNR010000001">
    <property type="protein sequence ID" value="KAK6356057.1"/>
    <property type="molecule type" value="Genomic_DNA"/>
</dbReference>
<protein>
    <submittedName>
        <fullName evidence="1">Uncharacterized protein</fullName>
    </submittedName>
</protein>
<dbReference type="AlphaFoldDB" id="A0AAN8N7E8"/>
<proteinExistence type="predicted"/>
<reference evidence="1 2" key="1">
    <citation type="submission" date="2019-10" db="EMBL/GenBank/DDBJ databases">
        <authorList>
            <person name="Palmer J.M."/>
        </authorList>
    </citation>
    <scope>NUCLEOTIDE SEQUENCE [LARGE SCALE GENOMIC DNA]</scope>
    <source>
        <strain evidence="1 2">TWF718</strain>
    </source>
</reference>
<accession>A0AAN8N7E8</accession>
<dbReference type="Proteomes" id="UP001313282">
    <property type="component" value="Unassembled WGS sequence"/>
</dbReference>
<gene>
    <name evidence="1" type="ORF">TWF718_000431</name>
</gene>
<comment type="caution">
    <text evidence="1">The sequence shown here is derived from an EMBL/GenBank/DDBJ whole genome shotgun (WGS) entry which is preliminary data.</text>
</comment>
<evidence type="ECO:0000313" key="1">
    <source>
        <dbReference type="EMBL" id="KAK6356057.1"/>
    </source>
</evidence>
<sequence length="169" mass="18279">MREQLLHSYPSSDGFAGHAHRQAVVNDHLNRLRVASAAHAQVTRSEPYPASATPPGVVPNHHFPYNPWTAPPIPLPRSSQTVSGGVPPIGQPHYFPPAVSGGVVRNTWQAPLPMPPLPPPPPGPQLYFGPSPHYQPKPNTPRVGVDGYGASISSAGEIRGLYGHRWHRF</sequence>
<evidence type="ECO:0000313" key="2">
    <source>
        <dbReference type="Proteomes" id="UP001313282"/>
    </source>
</evidence>
<keyword evidence="2" id="KW-1185">Reference proteome</keyword>
<name>A0AAN8N7E8_9PEZI</name>
<organism evidence="1 2">
    <name type="scientific">Orbilia javanica</name>
    <dbReference type="NCBI Taxonomy" id="47235"/>
    <lineage>
        <taxon>Eukaryota</taxon>
        <taxon>Fungi</taxon>
        <taxon>Dikarya</taxon>
        <taxon>Ascomycota</taxon>
        <taxon>Pezizomycotina</taxon>
        <taxon>Orbiliomycetes</taxon>
        <taxon>Orbiliales</taxon>
        <taxon>Orbiliaceae</taxon>
        <taxon>Orbilia</taxon>
    </lineage>
</organism>